<evidence type="ECO:0000313" key="4">
    <source>
        <dbReference type="Proteomes" id="UP000198508"/>
    </source>
</evidence>
<reference evidence="4" key="1">
    <citation type="submission" date="2016-10" db="EMBL/GenBank/DDBJ databases">
        <authorList>
            <person name="Varghese N."/>
            <person name="Submissions S."/>
        </authorList>
    </citation>
    <scope>NUCLEOTIDE SEQUENCE [LARGE SCALE GENOMIC DNA]</scope>
    <source>
        <strain evidence="4">NLAE-zl-G277</strain>
    </source>
</reference>
<evidence type="ECO:0000259" key="2">
    <source>
        <dbReference type="Pfam" id="PF13439"/>
    </source>
</evidence>
<dbReference type="SUPFAM" id="SSF53756">
    <property type="entry name" value="UDP-Glycosyltransferase/glycogen phosphorylase"/>
    <property type="match status" value="1"/>
</dbReference>
<dbReference type="Pfam" id="PF00534">
    <property type="entry name" value="Glycos_transf_1"/>
    <property type="match status" value="1"/>
</dbReference>
<dbReference type="RefSeq" id="WP_092363137.1">
    <property type="nucleotide sequence ID" value="NZ_FOIM01000009.1"/>
</dbReference>
<accession>A0A1I0FN94</accession>
<dbReference type="PANTHER" id="PTHR12526">
    <property type="entry name" value="GLYCOSYLTRANSFERASE"/>
    <property type="match status" value="1"/>
</dbReference>
<feature type="domain" description="Glycosyltransferase subfamily 4-like N-terminal" evidence="2">
    <location>
        <begin position="14"/>
        <end position="176"/>
    </location>
</feature>
<keyword evidence="3" id="KW-0808">Transferase</keyword>
<dbReference type="PANTHER" id="PTHR12526:SF630">
    <property type="entry name" value="GLYCOSYLTRANSFERASE"/>
    <property type="match status" value="1"/>
</dbReference>
<sequence>MKKYLFVVPSLSHGGAERVVSILADQTAKSGREAVVAVHFEADDPYAADGRVRVINLSGLREAQYRERFSAPYFLYLIHRLRRVIAEEHPDYILPFLWTTCIRVDLARRFLQPGPVILQTVRNNPESFPENRWLKLYRNHLVAKAPGTIVQTERQKAYFPKRHHDRIHILPNPVSDEAFGINRTRPRAGYRIVAAGRLERQKNYPLLIRAFRDVSESQPEIYLEIFGFGSQETALREEIANLGLEHRITLKGRSSRLQEIYGEADLYVMTSDFEGMPNTLMEAMACGLPCISTDCPTGPSDLIRDGETGLIVPVGDRSGLAKAMAYALENQADMERMGAAGRKYMQERYRADRIGRRLWELCERIEL</sequence>
<dbReference type="AlphaFoldDB" id="A0A1I0FN94"/>
<dbReference type="Proteomes" id="UP000198508">
    <property type="component" value="Unassembled WGS sequence"/>
</dbReference>
<dbReference type="GO" id="GO:0016757">
    <property type="term" value="F:glycosyltransferase activity"/>
    <property type="evidence" value="ECO:0007669"/>
    <property type="project" value="InterPro"/>
</dbReference>
<organism evidence="3 4">
    <name type="scientific">Enterocloster lavalensis</name>
    <dbReference type="NCBI Taxonomy" id="460384"/>
    <lineage>
        <taxon>Bacteria</taxon>
        <taxon>Bacillati</taxon>
        <taxon>Bacillota</taxon>
        <taxon>Clostridia</taxon>
        <taxon>Lachnospirales</taxon>
        <taxon>Lachnospiraceae</taxon>
        <taxon>Enterocloster</taxon>
    </lineage>
</organism>
<dbReference type="STRING" id="460384.SAMN05216313_10978"/>
<dbReference type="Gene3D" id="3.40.50.2000">
    <property type="entry name" value="Glycogen Phosphorylase B"/>
    <property type="match status" value="2"/>
</dbReference>
<dbReference type="EMBL" id="FOIM01000009">
    <property type="protein sequence ID" value="SET59866.1"/>
    <property type="molecule type" value="Genomic_DNA"/>
</dbReference>
<feature type="domain" description="Glycosyl transferase family 1" evidence="1">
    <location>
        <begin position="191"/>
        <end position="343"/>
    </location>
</feature>
<name>A0A1I0FN94_9FIRM</name>
<dbReference type="InterPro" id="IPR028098">
    <property type="entry name" value="Glyco_trans_4-like_N"/>
</dbReference>
<proteinExistence type="predicted"/>
<protein>
    <submittedName>
        <fullName evidence="3">Glycosyltransferase involved in cell wall bisynthesis</fullName>
    </submittedName>
</protein>
<gene>
    <name evidence="3" type="ORF">SAMN05216313_10978</name>
</gene>
<keyword evidence="4" id="KW-1185">Reference proteome</keyword>
<evidence type="ECO:0000313" key="3">
    <source>
        <dbReference type="EMBL" id="SET59866.1"/>
    </source>
</evidence>
<evidence type="ECO:0000259" key="1">
    <source>
        <dbReference type="Pfam" id="PF00534"/>
    </source>
</evidence>
<dbReference type="Pfam" id="PF13439">
    <property type="entry name" value="Glyco_transf_4"/>
    <property type="match status" value="1"/>
</dbReference>
<dbReference type="InterPro" id="IPR001296">
    <property type="entry name" value="Glyco_trans_1"/>
</dbReference>